<dbReference type="PANTHER" id="PTHR10666">
    <property type="entry name" value="UBIQUITIN"/>
    <property type="match status" value="1"/>
</dbReference>
<comment type="caution">
    <text evidence="6">The sequence shown here is derived from an EMBL/GenBank/DDBJ whole genome shotgun (WGS) entry which is preliminary data.</text>
</comment>
<reference evidence="6 7" key="1">
    <citation type="submission" date="2019-02" db="EMBL/GenBank/DDBJ databases">
        <title>Deep-cultivation of Planctomycetes and their phenomic and genomic characterization uncovers novel biology.</title>
        <authorList>
            <person name="Wiegand S."/>
            <person name="Jogler M."/>
            <person name="Boedeker C."/>
            <person name="Pinto D."/>
            <person name="Vollmers J."/>
            <person name="Rivas-Marin E."/>
            <person name="Kohn T."/>
            <person name="Peeters S.H."/>
            <person name="Heuer A."/>
            <person name="Rast P."/>
            <person name="Oberbeckmann S."/>
            <person name="Bunk B."/>
            <person name="Jeske O."/>
            <person name="Meyerdierks A."/>
            <person name="Storesund J.E."/>
            <person name="Kallscheuer N."/>
            <person name="Luecker S."/>
            <person name="Lage O.M."/>
            <person name="Pohl T."/>
            <person name="Merkel B.J."/>
            <person name="Hornburger P."/>
            <person name="Mueller R.-W."/>
            <person name="Bruemmer F."/>
            <person name="Labrenz M."/>
            <person name="Spormann A.M."/>
            <person name="Op Den Camp H."/>
            <person name="Overmann J."/>
            <person name="Amann R."/>
            <person name="Jetten M.S.M."/>
            <person name="Mascher T."/>
            <person name="Medema M.H."/>
            <person name="Devos D.P."/>
            <person name="Kaster A.-K."/>
            <person name="Ovreas L."/>
            <person name="Rohde M."/>
            <person name="Galperin M.Y."/>
            <person name="Jogler C."/>
        </authorList>
    </citation>
    <scope>NUCLEOTIDE SEQUENCE [LARGE SCALE GENOMIC DNA]</scope>
    <source>
        <strain evidence="6 7">Pla52o</strain>
    </source>
</reference>
<evidence type="ECO:0000256" key="1">
    <source>
        <dbReference type="ARBA" id="ARBA00008430"/>
    </source>
</evidence>
<dbReference type="SUPFAM" id="SSF103515">
    <property type="entry name" value="Autotransporter"/>
    <property type="match status" value="1"/>
</dbReference>
<dbReference type="Proteomes" id="UP000316304">
    <property type="component" value="Unassembled WGS sequence"/>
</dbReference>
<dbReference type="Gene3D" id="2.40.128.130">
    <property type="entry name" value="Autotransporter beta-domain"/>
    <property type="match status" value="1"/>
</dbReference>
<dbReference type="FunFam" id="3.10.20.90:FF:000009">
    <property type="entry name" value="Ubiquitin-60S ribosomal protein"/>
    <property type="match status" value="1"/>
</dbReference>
<sequence precursor="true">MSNQLTRSFFIGLLFFVGATMAAEASAMQIFVKTLAGKTVTIDVEPSDSIDNVKQKVQDRSGIPADQQRLIFAGKQLEDGRTLSDYNVTKESTLHLVLRTPDPSPTPGAVSGESSLANLLGNTSQVSIQTGGFQFQMLRNQIHNIVNAAGESNTGGIQFVALDAPSRTNDLQLVSYVDAEMLAPAGQSGYAGDASRQTRGFRTNGKWSGWIEGYGIGGQADGHGLSAGFDYAAGGTQFGVFRQVDPHTLYGVFGNYGHQAIRSDDGARADIDGVLAGAFLHRQDDQGNYYILAGNAGYNDHETSRSGGIEGDFGGVQTGVFLERGWTRTWRSLTIQPTSSLQHIWVHQEDFTESGTGGAAVDDIDAYSFRSALGAHFYGSQRKLMQSAWYWEPTTRAHWMHEFLDPSTTVTGTLNGTSFAVNGLDLGRDWALVGFGGNAYRSHHMSVGANYDLQVNERQAFHTGSFTVIWTR</sequence>
<evidence type="ECO:0000259" key="4">
    <source>
        <dbReference type="PROSITE" id="PS50053"/>
    </source>
</evidence>
<comment type="similarity">
    <text evidence="1">Belongs to the ubiquitin family.</text>
</comment>
<keyword evidence="3" id="KW-0732">Signal</keyword>
<dbReference type="Gene3D" id="3.10.20.90">
    <property type="entry name" value="Phosphatidylinositol 3-kinase Catalytic Subunit, Chain A, domain 1"/>
    <property type="match status" value="1"/>
</dbReference>
<evidence type="ECO:0000313" key="7">
    <source>
        <dbReference type="Proteomes" id="UP000316304"/>
    </source>
</evidence>
<proteinExistence type="inferred from homology"/>
<dbReference type="Pfam" id="PF00240">
    <property type="entry name" value="ubiquitin"/>
    <property type="match status" value="1"/>
</dbReference>
<dbReference type="AlphaFoldDB" id="A0A5C6CC94"/>
<dbReference type="PROSITE" id="PS50053">
    <property type="entry name" value="UBIQUITIN_2"/>
    <property type="match status" value="1"/>
</dbReference>
<gene>
    <name evidence="6" type="ORF">Pla52o_32650</name>
</gene>
<evidence type="ECO:0000256" key="3">
    <source>
        <dbReference type="SAM" id="SignalP"/>
    </source>
</evidence>
<keyword evidence="7" id="KW-1185">Reference proteome</keyword>
<dbReference type="PROSITE" id="PS51208">
    <property type="entry name" value="AUTOTRANSPORTER"/>
    <property type="match status" value="1"/>
</dbReference>
<organism evidence="6 7">
    <name type="scientific">Novipirellula galeiformis</name>
    <dbReference type="NCBI Taxonomy" id="2528004"/>
    <lineage>
        <taxon>Bacteria</taxon>
        <taxon>Pseudomonadati</taxon>
        <taxon>Planctomycetota</taxon>
        <taxon>Planctomycetia</taxon>
        <taxon>Pirellulales</taxon>
        <taxon>Pirellulaceae</taxon>
        <taxon>Novipirellula</taxon>
    </lineage>
</organism>
<dbReference type="SMART" id="SM00869">
    <property type="entry name" value="Autotransporter"/>
    <property type="match status" value="1"/>
</dbReference>
<dbReference type="SMART" id="SM00213">
    <property type="entry name" value="UBQ"/>
    <property type="match status" value="1"/>
</dbReference>
<dbReference type="EMBL" id="SJPT01000005">
    <property type="protein sequence ID" value="TWU22210.1"/>
    <property type="molecule type" value="Genomic_DNA"/>
</dbReference>
<feature type="domain" description="Ubiquitin-like" evidence="4">
    <location>
        <begin position="28"/>
        <end position="103"/>
    </location>
</feature>
<accession>A0A5C6CC94</accession>
<evidence type="ECO:0000259" key="5">
    <source>
        <dbReference type="PROSITE" id="PS51208"/>
    </source>
</evidence>
<dbReference type="CDD" id="cd01803">
    <property type="entry name" value="Ubl_ubiquitin"/>
    <property type="match status" value="1"/>
</dbReference>
<dbReference type="OrthoDB" id="215676at2"/>
<dbReference type="InterPro" id="IPR005546">
    <property type="entry name" value="Autotransporte_beta"/>
</dbReference>
<dbReference type="Pfam" id="PF03797">
    <property type="entry name" value="Autotransporter"/>
    <property type="match status" value="1"/>
</dbReference>
<dbReference type="PROSITE" id="PS00299">
    <property type="entry name" value="UBIQUITIN_1"/>
    <property type="match status" value="1"/>
</dbReference>
<feature type="signal peptide" evidence="3">
    <location>
        <begin position="1"/>
        <end position="22"/>
    </location>
</feature>
<protein>
    <submittedName>
        <fullName evidence="6">Ubiquitin family protein</fullName>
    </submittedName>
</protein>
<dbReference type="InterPro" id="IPR029071">
    <property type="entry name" value="Ubiquitin-like_domsf"/>
</dbReference>
<evidence type="ECO:0000313" key="6">
    <source>
        <dbReference type="EMBL" id="TWU22210.1"/>
    </source>
</evidence>
<dbReference type="PRINTS" id="PR00348">
    <property type="entry name" value="UBIQUITIN"/>
</dbReference>
<dbReference type="SUPFAM" id="SSF54236">
    <property type="entry name" value="Ubiquitin-like"/>
    <property type="match status" value="1"/>
</dbReference>
<feature type="domain" description="Autotransporter" evidence="5">
    <location>
        <begin position="202"/>
        <end position="470"/>
    </location>
</feature>
<keyword evidence="2" id="KW-1017">Isopeptide bond</keyword>
<dbReference type="InterPro" id="IPR000626">
    <property type="entry name" value="Ubiquitin-like_dom"/>
</dbReference>
<evidence type="ECO:0000256" key="2">
    <source>
        <dbReference type="ARBA" id="ARBA00022499"/>
    </source>
</evidence>
<dbReference type="RefSeq" id="WP_146595421.1">
    <property type="nucleotide sequence ID" value="NZ_SJPT01000005.1"/>
</dbReference>
<dbReference type="InterPro" id="IPR036709">
    <property type="entry name" value="Autotransporte_beta_dom_sf"/>
</dbReference>
<dbReference type="InterPro" id="IPR019954">
    <property type="entry name" value="Ubiquitin_CS"/>
</dbReference>
<dbReference type="InterPro" id="IPR019956">
    <property type="entry name" value="Ubiquitin_dom"/>
</dbReference>
<feature type="chain" id="PRO_5022702730" evidence="3">
    <location>
        <begin position="23"/>
        <end position="472"/>
    </location>
</feature>
<dbReference type="InterPro" id="IPR050158">
    <property type="entry name" value="Ubiquitin_ubiquitin-like"/>
</dbReference>
<name>A0A5C6CC94_9BACT</name>